<dbReference type="PANTHER" id="PTHR21064:SF6">
    <property type="entry name" value="AMINOGLYCOSIDE PHOSPHOTRANSFERASE DOMAIN-CONTAINING PROTEIN"/>
    <property type="match status" value="1"/>
</dbReference>
<dbReference type="InterPro" id="IPR050249">
    <property type="entry name" value="Pseudomonas-type_ThrB"/>
</dbReference>
<accession>A9B8K7</accession>
<sequence length="356" mass="40336">MKNFHTLQARGQLNRLRQLARAALADYAIVNPTFLPLRHETNTTFRVQTPDGSTYVLRIHRPQGHTFEQIRSELQWLSALRHDLKAAVPEPIPTRDGALLTIASAQGVPEPRICVLFRWLPGRFFNDTITPGRMAHIGRLTALFHTHTSHWQAPSDFRRGRADALTEEGRQRDWRAPAADQPATDVHPGGYDAAQAIAVVTTLCSSSDAAIVTAALERIRAVFHELGESREVFGLIHGDLHQENYFFHGGSAGAIDFDDCGWGHFLFDLSITLREIQDLPSYPALRAALLRGYRAVRPLPSDHERHLEAFFALRHIQILMWILESHDHPAFRDDWVAQAHYEIEQLRQFVIRGPIS</sequence>
<protein>
    <submittedName>
        <fullName evidence="10">Aminoglycoside phosphotransferase</fullName>
    </submittedName>
</protein>
<evidence type="ECO:0000256" key="7">
    <source>
        <dbReference type="ARBA" id="ARBA00038240"/>
    </source>
</evidence>
<evidence type="ECO:0000259" key="9">
    <source>
        <dbReference type="Pfam" id="PF01636"/>
    </source>
</evidence>
<evidence type="ECO:0000256" key="8">
    <source>
        <dbReference type="SAM" id="MobiDB-lite"/>
    </source>
</evidence>
<dbReference type="Proteomes" id="UP000000787">
    <property type="component" value="Plasmid pHAU01"/>
</dbReference>
<comment type="similarity">
    <text evidence="7">Belongs to the pseudomonas-type ThrB family.</text>
</comment>
<dbReference type="GO" id="GO:0009088">
    <property type="term" value="P:threonine biosynthetic process"/>
    <property type="evidence" value="ECO:0007669"/>
    <property type="project" value="UniProtKB-KW"/>
</dbReference>
<dbReference type="EMBL" id="CP000876">
    <property type="protein sequence ID" value="ABX07671.1"/>
    <property type="molecule type" value="Genomic_DNA"/>
</dbReference>
<dbReference type="InParanoid" id="A9B8K7"/>
<name>A9B8K7_HERA2</name>
<dbReference type="PANTHER" id="PTHR21064">
    <property type="entry name" value="AMINOGLYCOSIDE PHOSPHOTRANSFERASE DOMAIN-CONTAINING PROTEIN-RELATED"/>
    <property type="match status" value="1"/>
</dbReference>
<dbReference type="InterPro" id="IPR011009">
    <property type="entry name" value="Kinase-like_dom_sf"/>
</dbReference>
<gene>
    <name evidence="10" type="ordered locus">Haur_5041</name>
</gene>
<keyword evidence="10" id="KW-0614">Plasmid</keyword>
<evidence type="ECO:0000256" key="5">
    <source>
        <dbReference type="ARBA" id="ARBA00022777"/>
    </source>
</evidence>
<dbReference type="GO" id="GO:0004413">
    <property type="term" value="F:homoserine kinase activity"/>
    <property type="evidence" value="ECO:0007669"/>
    <property type="project" value="InterPro"/>
</dbReference>
<keyword evidence="1" id="KW-0028">Amino-acid biosynthesis</keyword>
<feature type="compositionally biased region" description="Basic and acidic residues" evidence="8">
    <location>
        <begin position="162"/>
        <end position="175"/>
    </location>
</feature>
<dbReference type="Pfam" id="PF01636">
    <property type="entry name" value="APH"/>
    <property type="match status" value="1"/>
</dbReference>
<evidence type="ECO:0000256" key="6">
    <source>
        <dbReference type="ARBA" id="ARBA00022840"/>
    </source>
</evidence>
<dbReference type="Gene3D" id="3.90.1200.10">
    <property type="match status" value="1"/>
</dbReference>
<feature type="region of interest" description="Disordered" evidence="8">
    <location>
        <begin position="162"/>
        <end position="187"/>
    </location>
</feature>
<evidence type="ECO:0000256" key="1">
    <source>
        <dbReference type="ARBA" id="ARBA00022605"/>
    </source>
</evidence>
<dbReference type="KEGG" id="hau:Haur_5041"/>
<feature type="domain" description="Aminoglycoside phosphotransferase" evidence="9">
    <location>
        <begin position="40"/>
        <end position="298"/>
    </location>
</feature>
<evidence type="ECO:0000256" key="2">
    <source>
        <dbReference type="ARBA" id="ARBA00022679"/>
    </source>
</evidence>
<organism evidence="10 11">
    <name type="scientific">Herpetosiphon aurantiacus (strain ATCC 23779 / DSM 785 / 114-95)</name>
    <dbReference type="NCBI Taxonomy" id="316274"/>
    <lineage>
        <taxon>Bacteria</taxon>
        <taxon>Bacillati</taxon>
        <taxon>Chloroflexota</taxon>
        <taxon>Chloroflexia</taxon>
        <taxon>Herpetosiphonales</taxon>
        <taxon>Herpetosiphonaceae</taxon>
        <taxon>Herpetosiphon</taxon>
    </lineage>
</organism>
<dbReference type="CDD" id="cd05153">
    <property type="entry name" value="HomoserineK_II"/>
    <property type="match status" value="1"/>
</dbReference>
<keyword evidence="3" id="KW-0791">Threonine biosynthesis</keyword>
<dbReference type="HOGENOM" id="CLU_044821_2_1_0"/>
<dbReference type="GO" id="GO:0005524">
    <property type="term" value="F:ATP binding"/>
    <property type="evidence" value="ECO:0007669"/>
    <property type="project" value="UniProtKB-KW"/>
</dbReference>
<proteinExistence type="inferred from homology"/>
<keyword evidence="6" id="KW-0067">ATP-binding</keyword>
<evidence type="ECO:0000256" key="4">
    <source>
        <dbReference type="ARBA" id="ARBA00022741"/>
    </source>
</evidence>
<evidence type="ECO:0000313" key="10">
    <source>
        <dbReference type="EMBL" id="ABX07671.1"/>
    </source>
</evidence>
<keyword evidence="5" id="KW-0418">Kinase</keyword>
<dbReference type="Gene3D" id="3.30.200.20">
    <property type="entry name" value="Phosphorylase Kinase, domain 1"/>
    <property type="match status" value="1"/>
</dbReference>
<evidence type="ECO:0000313" key="11">
    <source>
        <dbReference type="Proteomes" id="UP000000787"/>
    </source>
</evidence>
<dbReference type="InterPro" id="IPR005280">
    <property type="entry name" value="Homoserine_kinase_II"/>
</dbReference>
<reference evidence="10 11" key="1">
    <citation type="journal article" date="2011" name="Stand. Genomic Sci.">
        <title>Complete genome sequence of the filamentous gliding predatory bacterium Herpetosiphon aurantiacus type strain (114-95(T)).</title>
        <authorList>
            <person name="Kiss H."/>
            <person name="Nett M."/>
            <person name="Domin N."/>
            <person name="Martin K."/>
            <person name="Maresca J.A."/>
            <person name="Copeland A."/>
            <person name="Lapidus A."/>
            <person name="Lucas S."/>
            <person name="Berry K.W."/>
            <person name="Glavina Del Rio T."/>
            <person name="Dalin E."/>
            <person name="Tice H."/>
            <person name="Pitluck S."/>
            <person name="Richardson P."/>
            <person name="Bruce D."/>
            <person name="Goodwin L."/>
            <person name="Han C."/>
            <person name="Detter J.C."/>
            <person name="Schmutz J."/>
            <person name="Brettin T."/>
            <person name="Land M."/>
            <person name="Hauser L."/>
            <person name="Kyrpides N.C."/>
            <person name="Ivanova N."/>
            <person name="Goker M."/>
            <person name="Woyke T."/>
            <person name="Klenk H.P."/>
            <person name="Bryant D.A."/>
        </authorList>
    </citation>
    <scope>NUCLEOTIDE SEQUENCE [LARGE SCALE GENOMIC DNA]</scope>
    <source>
        <strain evidence="11">ATCC 23779 / DSM 785 / 114-95</strain>
        <plasmid evidence="10">pHAU01</plasmid>
    </source>
</reference>
<keyword evidence="2" id="KW-0808">Transferase</keyword>
<geneLocation type="plasmid" evidence="10 11">
    <name>pHAU01</name>
</geneLocation>
<dbReference type="BioCyc" id="HAUR316274:GHYA-5104-MONOMER"/>
<dbReference type="InterPro" id="IPR002575">
    <property type="entry name" value="Aminoglycoside_PTrfase"/>
</dbReference>
<dbReference type="SUPFAM" id="SSF56112">
    <property type="entry name" value="Protein kinase-like (PK-like)"/>
    <property type="match status" value="1"/>
</dbReference>
<keyword evidence="4" id="KW-0547">Nucleotide-binding</keyword>
<evidence type="ECO:0000256" key="3">
    <source>
        <dbReference type="ARBA" id="ARBA00022697"/>
    </source>
</evidence>
<keyword evidence="11" id="KW-1185">Reference proteome</keyword>
<dbReference type="AlphaFoldDB" id="A9B8K7"/>